<dbReference type="InterPro" id="IPR039121">
    <property type="entry name" value="NUDT19"/>
</dbReference>
<evidence type="ECO:0000256" key="6">
    <source>
        <dbReference type="ARBA" id="ARBA00023211"/>
    </source>
</evidence>
<proteinExistence type="predicted"/>
<dbReference type="SUPFAM" id="SSF55811">
    <property type="entry name" value="Nudix"/>
    <property type="match status" value="1"/>
</dbReference>
<dbReference type="OrthoDB" id="9788263at2"/>
<keyword evidence="3" id="KW-0479">Metal-binding</keyword>
<keyword evidence="5" id="KW-0460">Magnesium</keyword>
<evidence type="ECO:0000256" key="3">
    <source>
        <dbReference type="ARBA" id="ARBA00022723"/>
    </source>
</evidence>
<protein>
    <recommendedName>
        <fullName evidence="7">Nudix hydrolase domain-containing protein</fullName>
    </recommendedName>
</protein>
<dbReference type="Pfam" id="PF00293">
    <property type="entry name" value="NUDIX"/>
    <property type="match status" value="1"/>
</dbReference>
<dbReference type="InterPro" id="IPR000086">
    <property type="entry name" value="NUDIX_hydrolase_dom"/>
</dbReference>
<organism evidence="8 9">
    <name type="scientific">Ferroacidibacillus organovorans</name>
    <dbReference type="NCBI Taxonomy" id="1765683"/>
    <lineage>
        <taxon>Bacteria</taxon>
        <taxon>Bacillati</taxon>
        <taxon>Bacillota</taxon>
        <taxon>Bacilli</taxon>
        <taxon>Bacillales</taxon>
        <taxon>Alicyclobacillaceae</taxon>
        <taxon>Ferroacidibacillus</taxon>
    </lineage>
</organism>
<gene>
    <name evidence="8" type="ORF">AYW79_13315</name>
</gene>
<evidence type="ECO:0000256" key="4">
    <source>
        <dbReference type="ARBA" id="ARBA00022801"/>
    </source>
</evidence>
<dbReference type="PANTHER" id="PTHR12318:SF0">
    <property type="entry name" value="ACYL-COENZYME A DIPHOSPHATASE NUDT19"/>
    <property type="match status" value="1"/>
</dbReference>
<dbReference type="AlphaFoldDB" id="A0A853K9B1"/>
<evidence type="ECO:0000256" key="1">
    <source>
        <dbReference type="ARBA" id="ARBA00001936"/>
    </source>
</evidence>
<feature type="domain" description="Nudix hydrolase" evidence="7">
    <location>
        <begin position="9"/>
        <end position="154"/>
    </location>
</feature>
<comment type="cofactor">
    <cofactor evidence="2">
        <name>Mg(2+)</name>
        <dbReference type="ChEBI" id="CHEBI:18420"/>
    </cofactor>
</comment>
<keyword evidence="6" id="KW-0464">Manganese</keyword>
<dbReference type="Gene3D" id="3.90.79.10">
    <property type="entry name" value="Nucleoside Triphosphate Pyrophosphohydrolase"/>
    <property type="match status" value="2"/>
</dbReference>
<reference evidence="8 9" key="1">
    <citation type="submission" date="2016-02" db="EMBL/GenBank/DDBJ databases">
        <title>Draft genome sequence of Acidibacillus ferrooxidans SLC66.</title>
        <authorList>
            <person name="Oliveira G."/>
            <person name="Nancucheo I."/>
            <person name="Dall'Agnol H."/>
            <person name="Johnson B."/>
            <person name="Oliveira R."/>
            <person name="Nunes G.L."/>
            <person name="Tzotzos G."/>
            <person name="Orellana S.C."/>
            <person name="Salim A.C."/>
            <person name="Araujo F.M."/>
        </authorList>
    </citation>
    <scope>NUCLEOTIDE SEQUENCE [LARGE SCALE GENOMIC DNA]</scope>
    <source>
        <strain evidence="8 9">SLC66</strain>
    </source>
</reference>
<sequence length="195" mass="21958">MLSMNDIQAPRLAATVILVDAWNAQPFRVLLIKRPSQLRVLPGFWVFPGGRVEMEDGLGSVDEMDALLHAAIRETREEVGILLEKQALLWFGRRVTPNVMKHRFDTHFFIARIPHGTEFCLSVEEAEEAQWCTPDEAFQNAENGTWLVAPPTRDALRTLSSLSADALFNGGVMQAQVENRDEIDQFVKSIQMPLA</sequence>
<dbReference type="EMBL" id="LSUQ01000062">
    <property type="protein sequence ID" value="OAG92224.1"/>
    <property type="molecule type" value="Genomic_DNA"/>
</dbReference>
<comment type="caution">
    <text evidence="8">The sequence shown here is derived from an EMBL/GenBank/DDBJ whole genome shotgun (WGS) entry which is preliminary data.</text>
</comment>
<evidence type="ECO:0000256" key="2">
    <source>
        <dbReference type="ARBA" id="ARBA00001946"/>
    </source>
</evidence>
<evidence type="ECO:0000256" key="5">
    <source>
        <dbReference type="ARBA" id="ARBA00022842"/>
    </source>
</evidence>
<dbReference type="InterPro" id="IPR015797">
    <property type="entry name" value="NUDIX_hydrolase-like_dom_sf"/>
</dbReference>
<comment type="cofactor">
    <cofactor evidence="1">
        <name>Mn(2+)</name>
        <dbReference type="ChEBI" id="CHEBI:29035"/>
    </cofactor>
</comment>
<keyword evidence="4" id="KW-0378">Hydrolase</keyword>
<dbReference type="PROSITE" id="PS51462">
    <property type="entry name" value="NUDIX"/>
    <property type="match status" value="1"/>
</dbReference>
<dbReference type="GO" id="GO:0046872">
    <property type="term" value="F:metal ion binding"/>
    <property type="evidence" value="ECO:0007669"/>
    <property type="project" value="UniProtKB-KW"/>
</dbReference>
<dbReference type="GO" id="GO:0016818">
    <property type="term" value="F:hydrolase activity, acting on acid anhydrides, in phosphorus-containing anhydrides"/>
    <property type="evidence" value="ECO:0007669"/>
    <property type="project" value="InterPro"/>
</dbReference>
<evidence type="ECO:0000259" key="7">
    <source>
        <dbReference type="PROSITE" id="PS51462"/>
    </source>
</evidence>
<accession>A0A853K9B1</accession>
<evidence type="ECO:0000313" key="9">
    <source>
        <dbReference type="Proteomes" id="UP000077421"/>
    </source>
</evidence>
<dbReference type="CDD" id="cd18870">
    <property type="entry name" value="NUDIX_AcylCoAdiphos_Nudt19"/>
    <property type="match status" value="1"/>
</dbReference>
<name>A0A853K9B1_9BACL</name>
<dbReference type="PANTHER" id="PTHR12318">
    <property type="entry name" value="TESTOSTERONE-REGULATED PROTEIN RP2"/>
    <property type="match status" value="1"/>
</dbReference>
<dbReference type="Proteomes" id="UP000077421">
    <property type="component" value="Unassembled WGS sequence"/>
</dbReference>
<evidence type="ECO:0000313" key="8">
    <source>
        <dbReference type="EMBL" id="OAG92224.1"/>
    </source>
</evidence>